<dbReference type="EMBL" id="AYZQ01000003">
    <property type="protein sequence ID" value="KRM71747.1"/>
    <property type="molecule type" value="Genomic_DNA"/>
</dbReference>
<organism evidence="1 2">
    <name type="scientific">Lacticaseibacillus brantae DSM 23927</name>
    <dbReference type="NCBI Taxonomy" id="1423727"/>
    <lineage>
        <taxon>Bacteria</taxon>
        <taxon>Bacillati</taxon>
        <taxon>Bacillota</taxon>
        <taxon>Bacilli</taxon>
        <taxon>Lactobacillales</taxon>
        <taxon>Lactobacillaceae</taxon>
        <taxon>Lacticaseibacillus</taxon>
    </lineage>
</organism>
<reference evidence="1 2" key="1">
    <citation type="journal article" date="2015" name="Genome Announc.">
        <title>Expanding the biotechnology potential of lactobacilli through comparative genomics of 213 strains and associated genera.</title>
        <authorList>
            <person name="Sun Z."/>
            <person name="Harris H.M."/>
            <person name="McCann A."/>
            <person name="Guo C."/>
            <person name="Argimon S."/>
            <person name="Zhang W."/>
            <person name="Yang X."/>
            <person name="Jeffery I.B."/>
            <person name="Cooney J.C."/>
            <person name="Kagawa T.F."/>
            <person name="Liu W."/>
            <person name="Song Y."/>
            <person name="Salvetti E."/>
            <person name="Wrobel A."/>
            <person name="Rasinkangas P."/>
            <person name="Parkhill J."/>
            <person name="Rea M.C."/>
            <person name="O'Sullivan O."/>
            <person name="Ritari J."/>
            <person name="Douillard F.P."/>
            <person name="Paul Ross R."/>
            <person name="Yang R."/>
            <person name="Briner A.E."/>
            <person name="Felis G.E."/>
            <person name="de Vos W.M."/>
            <person name="Barrangou R."/>
            <person name="Klaenhammer T.R."/>
            <person name="Caufield P.W."/>
            <person name="Cui Y."/>
            <person name="Zhang H."/>
            <person name="O'Toole P.W."/>
        </authorList>
    </citation>
    <scope>NUCLEOTIDE SEQUENCE [LARGE SCALE GENOMIC DNA]</scope>
    <source>
        <strain evidence="1 2">DSM 23927</strain>
    </source>
</reference>
<protein>
    <submittedName>
        <fullName evidence="1">Uncharacterized protein</fullName>
    </submittedName>
</protein>
<sequence>MTTYDYLNELAASQPNRQMKVRVWDNKQLILRKNLNQNRGLVTQVWDAWLRQELRRFSGFEPVIEVDEHGDRPMVKFYTQKEVADAVHFILHADDSVKIA</sequence>
<dbReference type="OrthoDB" id="2296869at2"/>
<evidence type="ECO:0000313" key="2">
    <source>
        <dbReference type="Proteomes" id="UP000051672"/>
    </source>
</evidence>
<dbReference type="AlphaFoldDB" id="A0A0R2B810"/>
<name>A0A0R2B810_9LACO</name>
<keyword evidence="2" id="KW-1185">Reference proteome</keyword>
<gene>
    <name evidence="1" type="ORF">FC34_GL001406</name>
</gene>
<dbReference type="PATRIC" id="fig|1423727.3.peg.1425"/>
<dbReference type="STRING" id="1423727.FC34_GL001406"/>
<dbReference type="Proteomes" id="UP000051672">
    <property type="component" value="Unassembled WGS sequence"/>
</dbReference>
<dbReference type="RefSeq" id="WP_057894691.1">
    <property type="nucleotide sequence ID" value="NZ_AYZQ01000003.1"/>
</dbReference>
<evidence type="ECO:0000313" key="1">
    <source>
        <dbReference type="EMBL" id="KRM71747.1"/>
    </source>
</evidence>
<proteinExistence type="predicted"/>
<accession>A0A0R2B810</accession>
<comment type="caution">
    <text evidence="1">The sequence shown here is derived from an EMBL/GenBank/DDBJ whole genome shotgun (WGS) entry which is preliminary data.</text>
</comment>